<dbReference type="AlphaFoldDB" id="A0A330HTC3"/>
<dbReference type="OrthoDB" id="9808963at2"/>
<protein>
    <submittedName>
        <fullName evidence="2">Uncharacterized protein</fullName>
    </submittedName>
</protein>
<evidence type="ECO:0000256" key="1">
    <source>
        <dbReference type="SAM" id="SignalP"/>
    </source>
</evidence>
<name>A0A330HTC3_9HYPH</name>
<evidence type="ECO:0000313" key="3">
    <source>
        <dbReference type="Proteomes" id="UP000251558"/>
    </source>
</evidence>
<feature type="chain" id="PRO_5016280359" evidence="1">
    <location>
        <begin position="22"/>
        <end position="148"/>
    </location>
</feature>
<dbReference type="EMBL" id="QMBP01000003">
    <property type="protein sequence ID" value="RAZ91655.1"/>
    <property type="molecule type" value="Genomic_DNA"/>
</dbReference>
<evidence type="ECO:0000313" key="2">
    <source>
        <dbReference type="EMBL" id="RAZ91655.1"/>
    </source>
</evidence>
<comment type="caution">
    <text evidence="2">The sequence shown here is derived from an EMBL/GenBank/DDBJ whole genome shotgun (WGS) entry which is preliminary data.</text>
</comment>
<accession>A0A330HTC3</accession>
<proteinExistence type="predicted"/>
<dbReference type="Proteomes" id="UP000251558">
    <property type="component" value="Unassembled WGS sequence"/>
</dbReference>
<feature type="signal peptide" evidence="1">
    <location>
        <begin position="1"/>
        <end position="21"/>
    </location>
</feature>
<reference evidence="2 3" key="1">
    <citation type="submission" date="2018-07" db="EMBL/GenBank/DDBJ databases">
        <title>Diversity of Mesorhizobium strains in Brazil.</title>
        <authorList>
            <person name="Helene L.C.F."/>
            <person name="Dall'Agnol R."/>
            <person name="Delamuta J.R.M."/>
            <person name="Hungria M."/>
        </authorList>
    </citation>
    <scope>NUCLEOTIDE SEQUENCE [LARGE SCALE GENOMIC DNA]</scope>
    <source>
        <strain evidence="2 3">AC99b</strain>
    </source>
</reference>
<dbReference type="RefSeq" id="WP_112096995.1">
    <property type="nucleotide sequence ID" value="NZ_QMBP01000003.1"/>
</dbReference>
<keyword evidence="3" id="KW-1185">Reference proteome</keyword>
<sequence>MRTVLCATALLASADAGFASGALWCSVDDPKVAFQLDAGVTRGLGGPTFNFRGDLEIKDRPAADSLRKTVFEDQNLAQYWLAGEDLRLLVYREHGAKDTYRSVELTIMTKAKDEGTYDGHYTLSVNDGTAGMSSDPVQFKGDVSCGAE</sequence>
<gene>
    <name evidence="2" type="ORF">DPM33_08695</name>
</gene>
<keyword evidence="1" id="KW-0732">Signal</keyword>
<organism evidence="2 3">
    <name type="scientific">Mesorhizobium hawassense</name>
    <dbReference type="NCBI Taxonomy" id="1209954"/>
    <lineage>
        <taxon>Bacteria</taxon>
        <taxon>Pseudomonadati</taxon>
        <taxon>Pseudomonadota</taxon>
        <taxon>Alphaproteobacteria</taxon>
        <taxon>Hyphomicrobiales</taxon>
        <taxon>Phyllobacteriaceae</taxon>
        <taxon>Mesorhizobium</taxon>
    </lineage>
</organism>